<protein>
    <recommendedName>
        <fullName evidence="3">Protein GrpE</fullName>
    </recommendedName>
    <alternativeName>
        <fullName evidence="3">HSP-70 cofactor</fullName>
    </alternativeName>
</protein>
<dbReference type="PANTHER" id="PTHR21237:SF23">
    <property type="entry name" value="GRPE PROTEIN HOMOLOG, MITOCHONDRIAL"/>
    <property type="match status" value="1"/>
</dbReference>
<comment type="similarity">
    <text evidence="1 3 4">Belongs to the GrpE family.</text>
</comment>
<dbReference type="PRINTS" id="PR00773">
    <property type="entry name" value="GRPEPROTEIN"/>
</dbReference>
<dbReference type="SUPFAM" id="SSF58014">
    <property type="entry name" value="Coiled-coil domain of nucleotide exchange factor GrpE"/>
    <property type="match status" value="1"/>
</dbReference>
<keyword evidence="3" id="KW-0963">Cytoplasm</keyword>
<name>A0A518EUW4_9BACT</name>
<dbReference type="HAMAP" id="MF_01151">
    <property type="entry name" value="GrpE"/>
    <property type="match status" value="1"/>
</dbReference>
<dbReference type="EMBL" id="CP036434">
    <property type="protein sequence ID" value="QDV07896.1"/>
    <property type="molecule type" value="Genomic_DNA"/>
</dbReference>
<dbReference type="Gene3D" id="3.90.20.20">
    <property type="match status" value="1"/>
</dbReference>
<comment type="subcellular location">
    <subcellularLocation>
        <location evidence="3">Cytoplasm</location>
    </subcellularLocation>
</comment>
<organism evidence="6 7">
    <name type="scientific">Saltatorellus ferox</name>
    <dbReference type="NCBI Taxonomy" id="2528018"/>
    <lineage>
        <taxon>Bacteria</taxon>
        <taxon>Pseudomonadati</taxon>
        <taxon>Planctomycetota</taxon>
        <taxon>Planctomycetia</taxon>
        <taxon>Planctomycetia incertae sedis</taxon>
        <taxon>Saltatorellus</taxon>
    </lineage>
</organism>
<dbReference type="InterPro" id="IPR009012">
    <property type="entry name" value="GrpE_head"/>
</dbReference>
<proteinExistence type="inferred from homology"/>
<comment type="subunit">
    <text evidence="3">Homodimer.</text>
</comment>
<accession>A0A518EUW4</accession>
<dbReference type="GO" id="GO:0051087">
    <property type="term" value="F:protein-folding chaperone binding"/>
    <property type="evidence" value="ECO:0007669"/>
    <property type="project" value="InterPro"/>
</dbReference>
<feature type="compositionally biased region" description="Acidic residues" evidence="5">
    <location>
        <begin position="40"/>
        <end position="51"/>
    </location>
</feature>
<evidence type="ECO:0000256" key="2">
    <source>
        <dbReference type="ARBA" id="ARBA00023186"/>
    </source>
</evidence>
<evidence type="ECO:0000313" key="7">
    <source>
        <dbReference type="Proteomes" id="UP000320390"/>
    </source>
</evidence>
<evidence type="ECO:0000256" key="3">
    <source>
        <dbReference type="HAMAP-Rule" id="MF_01151"/>
    </source>
</evidence>
<keyword evidence="3 6" id="KW-0346">Stress response</keyword>
<dbReference type="PANTHER" id="PTHR21237">
    <property type="entry name" value="GRPE PROTEIN"/>
    <property type="match status" value="1"/>
</dbReference>
<evidence type="ECO:0000256" key="4">
    <source>
        <dbReference type="RuleBase" id="RU004478"/>
    </source>
</evidence>
<dbReference type="GO" id="GO:0042803">
    <property type="term" value="F:protein homodimerization activity"/>
    <property type="evidence" value="ECO:0007669"/>
    <property type="project" value="InterPro"/>
</dbReference>
<gene>
    <name evidence="3" type="primary">grpE</name>
    <name evidence="6" type="ORF">Poly30_34310</name>
</gene>
<dbReference type="Gene3D" id="2.30.22.10">
    <property type="entry name" value="Head domain of nucleotide exchange factor GrpE"/>
    <property type="match status" value="1"/>
</dbReference>
<dbReference type="Pfam" id="PF01025">
    <property type="entry name" value="GrpE"/>
    <property type="match status" value="1"/>
</dbReference>
<keyword evidence="7" id="KW-1185">Reference proteome</keyword>
<dbReference type="AlphaFoldDB" id="A0A518EUW4"/>
<dbReference type="InterPro" id="IPR000740">
    <property type="entry name" value="GrpE"/>
</dbReference>
<dbReference type="InterPro" id="IPR013805">
    <property type="entry name" value="GrpE_CC"/>
</dbReference>
<reference evidence="6 7" key="1">
    <citation type="submission" date="2019-02" db="EMBL/GenBank/DDBJ databases">
        <title>Deep-cultivation of Planctomycetes and their phenomic and genomic characterization uncovers novel biology.</title>
        <authorList>
            <person name="Wiegand S."/>
            <person name="Jogler M."/>
            <person name="Boedeker C."/>
            <person name="Pinto D."/>
            <person name="Vollmers J."/>
            <person name="Rivas-Marin E."/>
            <person name="Kohn T."/>
            <person name="Peeters S.H."/>
            <person name="Heuer A."/>
            <person name="Rast P."/>
            <person name="Oberbeckmann S."/>
            <person name="Bunk B."/>
            <person name="Jeske O."/>
            <person name="Meyerdierks A."/>
            <person name="Storesund J.E."/>
            <person name="Kallscheuer N."/>
            <person name="Luecker S."/>
            <person name="Lage O.M."/>
            <person name="Pohl T."/>
            <person name="Merkel B.J."/>
            <person name="Hornburger P."/>
            <person name="Mueller R.-W."/>
            <person name="Bruemmer F."/>
            <person name="Labrenz M."/>
            <person name="Spormann A.M."/>
            <person name="Op den Camp H."/>
            <person name="Overmann J."/>
            <person name="Amann R."/>
            <person name="Jetten M.S.M."/>
            <person name="Mascher T."/>
            <person name="Medema M.H."/>
            <person name="Devos D.P."/>
            <person name="Kaster A.-K."/>
            <person name="Ovreas L."/>
            <person name="Rohde M."/>
            <person name="Galperin M.Y."/>
            <person name="Jogler C."/>
        </authorList>
    </citation>
    <scope>NUCLEOTIDE SEQUENCE [LARGE SCALE GENOMIC DNA]</scope>
    <source>
        <strain evidence="6 7">Poly30</strain>
    </source>
</reference>
<dbReference type="OrthoDB" id="283181at2"/>
<dbReference type="GO" id="GO:0005829">
    <property type="term" value="C:cytosol"/>
    <property type="evidence" value="ECO:0007669"/>
    <property type="project" value="TreeGrafter"/>
</dbReference>
<sequence>MAFGRRKVKETDAMNSTTDNGDVTPDVNQDVDGDLREDFDPSEMDSSEEGQAELSELEQAIRERDEAKALWLRAQADYQNLRRRTQADIDAAVLRAKSEVLGEAVTVLDYLDMALAAEVTSDDAKNLKIGVEMTRGQLQGLFDRLNIKPIAAVGMFDPAVHQALSTVETAEHEPGTIMEVVRGGWLMGETVLRFAQVRVAAAPEGPKDVEAESVEAE</sequence>
<evidence type="ECO:0000313" key="6">
    <source>
        <dbReference type="EMBL" id="QDV07896.1"/>
    </source>
</evidence>
<keyword evidence="2 3" id="KW-0143">Chaperone</keyword>
<evidence type="ECO:0000256" key="1">
    <source>
        <dbReference type="ARBA" id="ARBA00009054"/>
    </source>
</evidence>
<dbReference type="Proteomes" id="UP000320390">
    <property type="component" value="Chromosome"/>
</dbReference>
<dbReference type="CDD" id="cd00446">
    <property type="entry name" value="GrpE"/>
    <property type="match status" value="1"/>
</dbReference>
<dbReference type="SUPFAM" id="SSF51064">
    <property type="entry name" value="Head domain of nucleotide exchange factor GrpE"/>
    <property type="match status" value="1"/>
</dbReference>
<comment type="function">
    <text evidence="3">Participates actively in the response to hyperosmotic and heat shock by preventing the aggregation of stress-denatured proteins, in association with DnaK and GrpE. It is the nucleotide exchange factor for DnaK and may function as a thermosensor. Unfolded proteins bind initially to DnaJ; upon interaction with the DnaJ-bound protein, DnaK hydrolyzes its bound ATP, resulting in the formation of a stable complex. GrpE releases ADP from DnaK; ATP binding to DnaK triggers the release of the substrate protein, thus completing the reaction cycle. Several rounds of ATP-dependent interactions between DnaJ, DnaK and GrpE are required for fully efficient folding.</text>
</comment>
<feature type="region of interest" description="Disordered" evidence="5">
    <location>
        <begin position="1"/>
        <end position="53"/>
    </location>
</feature>
<evidence type="ECO:0000256" key="5">
    <source>
        <dbReference type="SAM" id="MobiDB-lite"/>
    </source>
</evidence>
<dbReference type="GO" id="GO:0006457">
    <property type="term" value="P:protein folding"/>
    <property type="evidence" value="ECO:0007669"/>
    <property type="project" value="InterPro"/>
</dbReference>
<dbReference type="GO" id="GO:0051082">
    <property type="term" value="F:unfolded protein binding"/>
    <property type="evidence" value="ECO:0007669"/>
    <property type="project" value="TreeGrafter"/>
</dbReference>
<dbReference type="GO" id="GO:0000774">
    <property type="term" value="F:adenyl-nucleotide exchange factor activity"/>
    <property type="evidence" value="ECO:0007669"/>
    <property type="project" value="InterPro"/>
</dbReference>